<evidence type="ECO:0000313" key="5">
    <source>
        <dbReference type="Proteomes" id="UP001324427"/>
    </source>
</evidence>
<keyword evidence="5" id="KW-1185">Reference proteome</keyword>
<dbReference type="CDD" id="cd00882">
    <property type="entry name" value="Ras_like_GTPase"/>
    <property type="match status" value="1"/>
</dbReference>
<dbReference type="PANTHER" id="PTHR33840">
    <property type="match status" value="1"/>
</dbReference>
<dbReference type="InterPro" id="IPR018712">
    <property type="entry name" value="Tle1-like_cat"/>
</dbReference>
<evidence type="ECO:0000259" key="2">
    <source>
        <dbReference type="Pfam" id="PF01926"/>
    </source>
</evidence>
<dbReference type="Proteomes" id="UP001324427">
    <property type="component" value="Unassembled WGS sequence"/>
</dbReference>
<protein>
    <submittedName>
        <fullName evidence="4">Uncharacterized protein</fullName>
    </submittedName>
</protein>
<dbReference type="InterPro" id="IPR027417">
    <property type="entry name" value="P-loop_NTPase"/>
</dbReference>
<dbReference type="Gene3D" id="3.40.50.300">
    <property type="entry name" value="P-loop containing nucleotide triphosphate hydrolases"/>
    <property type="match status" value="1"/>
</dbReference>
<dbReference type="SUPFAM" id="SSF52540">
    <property type="entry name" value="P-loop containing nucleoside triphosphate hydrolases"/>
    <property type="match status" value="1"/>
</dbReference>
<proteinExistence type="predicted"/>
<feature type="region of interest" description="Disordered" evidence="1">
    <location>
        <begin position="927"/>
        <end position="960"/>
    </location>
</feature>
<evidence type="ECO:0000256" key="1">
    <source>
        <dbReference type="SAM" id="MobiDB-lite"/>
    </source>
</evidence>
<accession>A0AAV9JQ07</accession>
<dbReference type="Pfam" id="PF01926">
    <property type="entry name" value="MMR_HSR1"/>
    <property type="match status" value="1"/>
</dbReference>
<evidence type="ECO:0000313" key="4">
    <source>
        <dbReference type="EMBL" id="KAK4546616.1"/>
    </source>
</evidence>
<organism evidence="4 5">
    <name type="scientific">Oleoguttula mirabilis</name>
    <dbReference type="NCBI Taxonomy" id="1507867"/>
    <lineage>
        <taxon>Eukaryota</taxon>
        <taxon>Fungi</taxon>
        <taxon>Dikarya</taxon>
        <taxon>Ascomycota</taxon>
        <taxon>Pezizomycotina</taxon>
        <taxon>Dothideomycetes</taxon>
        <taxon>Dothideomycetidae</taxon>
        <taxon>Mycosphaerellales</taxon>
        <taxon>Teratosphaeriaceae</taxon>
        <taxon>Oleoguttula</taxon>
    </lineage>
</organism>
<dbReference type="AlphaFoldDB" id="A0AAV9JQ07"/>
<reference evidence="4 5" key="1">
    <citation type="submission" date="2021-11" db="EMBL/GenBank/DDBJ databases">
        <title>Black yeast isolated from Biological Soil Crust.</title>
        <authorList>
            <person name="Kurbessoian T."/>
        </authorList>
    </citation>
    <scope>NUCLEOTIDE SEQUENCE [LARGE SCALE GENOMIC DNA]</scope>
    <source>
        <strain evidence="4 5">CCFEE 5522</strain>
    </source>
</reference>
<dbReference type="Pfam" id="PF09994">
    <property type="entry name" value="T6SS_Tle1-like_cat"/>
    <property type="match status" value="1"/>
</dbReference>
<feature type="domain" description="G" evidence="2">
    <location>
        <begin position="446"/>
        <end position="571"/>
    </location>
</feature>
<sequence length="960" mass="105583">MAFSNATLPTRLVICVDGTQYNDSGACKTSSSQTNVHRIYAGLKGGRCVCRSSGITFNQVLRYVPGIGSADDAFSKDRIQASVLGQGYLKQIQDVYESCCQLTGSQDEVWLFGFSRGAYVVRAVAGLLHHFGAVATAGQPEYARDFKKTLKEAERRQGRASGLALSPVSSITTAAFRPAPRIRFIGAFDTIKAVSDHAPFDITFSRSIEHMRHAMALHEDRKALAPEIIFPDDFYRTALKETRRSFVQAHFTGNHADMGGSAKKAGLGLYPLQWMLYEARACGLSVGVDSDSRAWSGNPLAVALPNPQIDGQCAGEWSCTTANGIAVTMHDLGEVHERGTLNKDYAIKLNTRSSSIRQKKTRDLFTDAGSLRGYCDWSPQGTIIHPSVYLLLDENTGVSLETKELKLQRHIEDWRERMLGSRNGVVNTGFWLGADADDDAELGAIRVLVCGNTGVGKSTLINKTFGVDVTQSSNRTRGLHDCREEITFEGRPDLIVHDSGGFEAGADDEYLAIEAFLKDKSAAEDVKDKLHVIWFCVDINSPRTLQTATEKLFRAVSQYASEVPIVVVATKKDDFLDIEFGTCRKALKKEGKRFDEEACEQYAEEKLRERVETIRSEMESVQGGRLDACLAVSQDDTESVAQLSKTTSQCFDTDKVRLLFVAAQVTRIDLKIDLALCEVMRRYKRLIRSATGSAFAPMGATINRKLSTTAVTKSVIKCFGLPTVSADTAIEALTTNVWKMLGANITIAFAESLHLIGILGSAALSGIPVWLITGAINTSYVVPATCRLFLIMACDLTFVLARSFKEVTFRASRQPNERDVSAAARNYRVRGYAQHVHRDIKRLVPRRNVLKSFKADEVQRGLEAMLMRYKDKLMEAVDLPLTVQGLKIGSDFDDDTSTEADSTLYSDVKEASSTLVELESHSPVAAELETDRPVVELPAESRASELADGSLVTKRHELEA</sequence>
<dbReference type="InterPro" id="IPR006073">
    <property type="entry name" value="GTP-bd"/>
</dbReference>
<name>A0AAV9JQ07_9PEZI</name>
<dbReference type="GO" id="GO:0005525">
    <property type="term" value="F:GTP binding"/>
    <property type="evidence" value="ECO:0007669"/>
    <property type="project" value="InterPro"/>
</dbReference>
<evidence type="ECO:0000259" key="3">
    <source>
        <dbReference type="Pfam" id="PF09994"/>
    </source>
</evidence>
<comment type="caution">
    <text evidence="4">The sequence shown here is derived from an EMBL/GenBank/DDBJ whole genome shotgun (WGS) entry which is preliminary data.</text>
</comment>
<feature type="domain" description="T6SS Phospholipase effector Tle1-like catalytic" evidence="3">
    <location>
        <begin position="11"/>
        <end position="277"/>
    </location>
</feature>
<dbReference type="PANTHER" id="PTHR33840:SF1">
    <property type="entry name" value="TLE1 PHOSPHOLIPASE DOMAIN-CONTAINING PROTEIN"/>
    <property type="match status" value="1"/>
</dbReference>
<gene>
    <name evidence="4" type="ORF">LTR36_001833</name>
</gene>
<dbReference type="EMBL" id="JAVFHQ010000014">
    <property type="protein sequence ID" value="KAK4546616.1"/>
    <property type="molecule type" value="Genomic_DNA"/>
</dbReference>